<dbReference type="GO" id="GO:0008652">
    <property type="term" value="P:amino acid biosynthetic process"/>
    <property type="evidence" value="ECO:0007669"/>
    <property type="project" value="UniProtKB-KW"/>
</dbReference>
<feature type="binding site" evidence="7">
    <location>
        <position position="235"/>
    </location>
    <ligand>
        <name>shikimate</name>
        <dbReference type="ChEBI" id="CHEBI:36208"/>
    </ligand>
</feature>
<feature type="binding site" evidence="7">
    <location>
        <begin position="21"/>
        <end position="23"/>
    </location>
    <ligand>
        <name>shikimate</name>
        <dbReference type="ChEBI" id="CHEBI:36208"/>
    </ligand>
</feature>
<evidence type="ECO:0000256" key="1">
    <source>
        <dbReference type="ARBA" id="ARBA00004871"/>
    </source>
</evidence>
<feature type="binding site" evidence="7">
    <location>
        <position position="263"/>
    </location>
    <ligand>
        <name>shikimate</name>
        <dbReference type="ChEBI" id="CHEBI:36208"/>
    </ligand>
</feature>
<comment type="function">
    <text evidence="7">Involved in the biosynthesis of the chorismate, which leads to the biosynthesis of aromatic amino acids. Catalyzes the reversible NADPH linked reduction of 3-dehydroshikimate (DHSA) to yield shikimate (SA).</text>
</comment>
<dbReference type="InterPro" id="IPR022893">
    <property type="entry name" value="Shikimate_DH_fam"/>
</dbReference>
<organism evidence="10">
    <name type="scientific">Sporolactobacillus sp. Y61</name>
    <dbReference type="NCBI Taxonomy" id="3160863"/>
    <lineage>
        <taxon>Bacteria</taxon>
        <taxon>Bacillati</taxon>
        <taxon>Bacillota</taxon>
        <taxon>Bacilli</taxon>
        <taxon>Bacillales</taxon>
        <taxon>Sporolactobacillaceae</taxon>
        <taxon>Sporolactobacillus</taxon>
    </lineage>
</organism>
<dbReference type="NCBIfam" id="TIGR00507">
    <property type="entry name" value="aroE"/>
    <property type="match status" value="1"/>
</dbReference>
<dbReference type="GO" id="GO:0019632">
    <property type="term" value="P:shikimate metabolic process"/>
    <property type="evidence" value="ECO:0007669"/>
    <property type="project" value="InterPro"/>
</dbReference>
<dbReference type="Pfam" id="PF08501">
    <property type="entry name" value="Shikimate_dh_N"/>
    <property type="match status" value="1"/>
</dbReference>
<keyword evidence="3 7" id="KW-0028">Amino-acid biosynthesis</keyword>
<evidence type="ECO:0000259" key="9">
    <source>
        <dbReference type="Pfam" id="PF18317"/>
    </source>
</evidence>
<proteinExistence type="inferred from homology"/>
<dbReference type="GO" id="GO:0004764">
    <property type="term" value="F:shikimate 3-dehydrogenase (NADP+) activity"/>
    <property type="evidence" value="ECO:0007669"/>
    <property type="project" value="UniProtKB-UniRule"/>
</dbReference>
<dbReference type="InterPro" id="IPR013708">
    <property type="entry name" value="Shikimate_DH-bd_N"/>
</dbReference>
<dbReference type="InterPro" id="IPR036291">
    <property type="entry name" value="NAD(P)-bd_dom_sf"/>
</dbReference>
<dbReference type="EC" id="1.1.1.25" evidence="2 7"/>
<keyword evidence="4 7" id="KW-0521">NADP</keyword>
<feature type="binding site" evidence="7">
    <location>
        <position position="233"/>
    </location>
    <ligand>
        <name>NADP(+)</name>
        <dbReference type="ChEBI" id="CHEBI:58349"/>
    </ligand>
</feature>
<feature type="active site" description="Proton acceptor" evidence="7">
    <location>
        <position position="71"/>
    </location>
</feature>
<name>A0AAU8IEF7_9BACL</name>
<dbReference type="GO" id="GO:0050661">
    <property type="term" value="F:NADP binding"/>
    <property type="evidence" value="ECO:0007669"/>
    <property type="project" value="InterPro"/>
</dbReference>
<dbReference type="SUPFAM" id="SSF51735">
    <property type="entry name" value="NAD(P)-binding Rossmann-fold domains"/>
    <property type="match status" value="1"/>
</dbReference>
<feature type="binding site" evidence="7">
    <location>
        <position position="92"/>
    </location>
    <ligand>
        <name>shikimate</name>
        <dbReference type="ChEBI" id="CHEBI:36208"/>
    </ligand>
</feature>
<dbReference type="GO" id="GO:0009423">
    <property type="term" value="P:chorismate biosynthetic process"/>
    <property type="evidence" value="ECO:0007669"/>
    <property type="project" value="UniProtKB-UniRule"/>
</dbReference>
<dbReference type="Gene3D" id="3.40.50.720">
    <property type="entry name" value="NAD(P)-binding Rossmann-like Domain"/>
    <property type="match status" value="1"/>
</dbReference>
<feature type="binding site" evidence="7">
    <location>
        <begin position="131"/>
        <end position="135"/>
    </location>
    <ligand>
        <name>NADP(+)</name>
        <dbReference type="ChEBI" id="CHEBI:58349"/>
    </ligand>
</feature>
<dbReference type="Gene3D" id="3.40.50.10860">
    <property type="entry name" value="Leucine Dehydrogenase, chain A, domain 1"/>
    <property type="match status" value="1"/>
</dbReference>
<dbReference type="Pfam" id="PF18317">
    <property type="entry name" value="SDH_C"/>
    <property type="match status" value="1"/>
</dbReference>
<feature type="domain" description="SDH C-terminal" evidence="9">
    <location>
        <begin position="256"/>
        <end position="286"/>
    </location>
</feature>
<evidence type="ECO:0000256" key="7">
    <source>
        <dbReference type="HAMAP-Rule" id="MF_00222"/>
    </source>
</evidence>
<evidence type="ECO:0000256" key="2">
    <source>
        <dbReference type="ARBA" id="ARBA00012962"/>
    </source>
</evidence>
<evidence type="ECO:0000259" key="8">
    <source>
        <dbReference type="Pfam" id="PF08501"/>
    </source>
</evidence>
<dbReference type="HAMAP" id="MF_00222">
    <property type="entry name" value="Shikimate_DH_AroE"/>
    <property type="match status" value="1"/>
</dbReference>
<reference evidence="10" key="1">
    <citation type="submission" date="2024-06" db="EMBL/GenBank/DDBJ databases">
        <authorList>
            <person name="Fan A."/>
            <person name="Zhang F.Y."/>
            <person name="Zhang L."/>
        </authorList>
    </citation>
    <scope>NUCLEOTIDE SEQUENCE</scope>
    <source>
        <strain evidence="10">Y61</strain>
    </source>
</reference>
<dbReference type="CDD" id="cd01065">
    <property type="entry name" value="NAD_bind_Shikimate_DH"/>
    <property type="match status" value="1"/>
</dbReference>
<accession>A0AAU8IEF7</accession>
<dbReference type="EMBL" id="CP159510">
    <property type="protein sequence ID" value="XCJ16485.1"/>
    <property type="molecule type" value="Genomic_DNA"/>
</dbReference>
<dbReference type="SUPFAM" id="SSF53223">
    <property type="entry name" value="Aminoacid dehydrogenase-like, N-terminal domain"/>
    <property type="match status" value="1"/>
</dbReference>
<comment type="subunit">
    <text evidence="7">Homodimer.</text>
</comment>
<dbReference type="InterPro" id="IPR011342">
    <property type="entry name" value="Shikimate_DH"/>
</dbReference>
<evidence type="ECO:0000256" key="6">
    <source>
        <dbReference type="ARBA" id="ARBA00023141"/>
    </source>
</evidence>
<evidence type="ECO:0000256" key="4">
    <source>
        <dbReference type="ARBA" id="ARBA00022857"/>
    </source>
</evidence>
<keyword evidence="5 7" id="KW-0560">Oxidoreductase</keyword>
<dbReference type="AlphaFoldDB" id="A0AAU8IEF7"/>
<feature type="binding site" evidence="7">
    <location>
        <position position="67"/>
    </location>
    <ligand>
        <name>shikimate</name>
        <dbReference type="ChEBI" id="CHEBI:36208"/>
    </ligand>
</feature>
<dbReference type="PANTHER" id="PTHR21089:SF1">
    <property type="entry name" value="BIFUNCTIONAL 3-DEHYDROQUINATE DEHYDRATASE_SHIKIMATE DEHYDROGENASE, CHLOROPLASTIC"/>
    <property type="match status" value="1"/>
</dbReference>
<comment type="similarity">
    <text evidence="7">Belongs to the shikimate dehydrogenase family.</text>
</comment>
<dbReference type="GO" id="GO:0009073">
    <property type="term" value="P:aromatic amino acid family biosynthetic process"/>
    <property type="evidence" value="ECO:0007669"/>
    <property type="project" value="UniProtKB-KW"/>
</dbReference>
<gene>
    <name evidence="7 10" type="primary">aroE</name>
    <name evidence="10" type="ORF">ABNN70_12585</name>
</gene>
<evidence type="ECO:0000313" key="10">
    <source>
        <dbReference type="EMBL" id="XCJ16485.1"/>
    </source>
</evidence>
<evidence type="ECO:0000256" key="3">
    <source>
        <dbReference type="ARBA" id="ARBA00022605"/>
    </source>
</evidence>
<dbReference type="InterPro" id="IPR046346">
    <property type="entry name" value="Aminoacid_DH-like_N_sf"/>
</dbReference>
<keyword evidence="6 7" id="KW-0057">Aromatic amino acid biosynthesis</keyword>
<evidence type="ECO:0000256" key="5">
    <source>
        <dbReference type="ARBA" id="ARBA00023002"/>
    </source>
</evidence>
<feature type="binding site" evidence="7">
    <location>
        <position position="107"/>
    </location>
    <ligand>
        <name>shikimate</name>
        <dbReference type="ChEBI" id="CHEBI:36208"/>
    </ligand>
</feature>
<dbReference type="PANTHER" id="PTHR21089">
    <property type="entry name" value="SHIKIMATE DEHYDROGENASE"/>
    <property type="match status" value="1"/>
</dbReference>
<comment type="caution">
    <text evidence="7">Lacks conserved residue(s) required for the propagation of feature annotation.</text>
</comment>
<protein>
    <recommendedName>
        <fullName evidence="2 7">Shikimate dehydrogenase (NADP(+))</fullName>
        <shortName evidence="7">SDH</shortName>
        <ecNumber evidence="2 7">1.1.1.25</ecNumber>
    </recommendedName>
</protein>
<comment type="pathway">
    <text evidence="1 7">Metabolic intermediate biosynthesis; chorismate biosynthesis; chorismate from D-erythrose 4-phosphate and phosphoenolpyruvate: step 4/7.</text>
</comment>
<dbReference type="RefSeq" id="WP_353947981.1">
    <property type="nucleotide sequence ID" value="NZ_CP159510.1"/>
</dbReference>
<dbReference type="InterPro" id="IPR041121">
    <property type="entry name" value="SDH_C"/>
</dbReference>
<sequence length="292" mass="31875">MDTINGHTRLYGLFAHPAKHSLSPLMHNLSFQARQINAVYLAFDLKDDLGTAVKSIRQFDMGGVNLSMPFKKEVLPYLDELTPEAQMIGAVNTIINHDGYLIGTSTDGNGFFASLSAKGYPVQKKTATILGAGGAGLSVIAAGASGGLSSIHVFKRHNATFRTVSDTLDHFSGRCGTSIRLYDYNDRKALRKAISESDFLINTTNIGMGDDRSIPVPAELIEDLDPSLVVCDVIYEPRQTRLLQTAREKGCVTFNGLGMLIYQGALAFQLWTGQSMPVKKVEKAIQEKLYPK</sequence>
<feature type="domain" description="Shikimate dehydrogenase substrate binding N-terminal" evidence="8">
    <location>
        <begin position="13"/>
        <end position="94"/>
    </location>
</feature>
<feature type="binding site" evidence="7">
    <location>
        <position position="256"/>
    </location>
    <ligand>
        <name>NADP(+)</name>
        <dbReference type="ChEBI" id="CHEBI:58349"/>
    </ligand>
</feature>
<comment type="catalytic activity">
    <reaction evidence="7">
        <text>shikimate + NADP(+) = 3-dehydroshikimate + NADPH + H(+)</text>
        <dbReference type="Rhea" id="RHEA:17737"/>
        <dbReference type="ChEBI" id="CHEBI:15378"/>
        <dbReference type="ChEBI" id="CHEBI:16630"/>
        <dbReference type="ChEBI" id="CHEBI:36208"/>
        <dbReference type="ChEBI" id="CHEBI:57783"/>
        <dbReference type="ChEBI" id="CHEBI:58349"/>
        <dbReference type="EC" id="1.1.1.25"/>
    </reaction>
</comment>